<keyword evidence="7" id="KW-0238">DNA-binding</keyword>
<keyword evidence="6" id="KW-0805">Transcription regulation</keyword>
<proteinExistence type="inferred from homology"/>
<dbReference type="Gene3D" id="3.30.1490.190">
    <property type="match status" value="1"/>
</dbReference>
<comment type="caution">
    <text evidence="9">The sequence shown here is derived from an EMBL/GenBank/DDBJ whole genome shotgun (WGS) entry which is preliminary data.</text>
</comment>
<evidence type="ECO:0000256" key="2">
    <source>
        <dbReference type="ARBA" id="ARBA00007957"/>
    </source>
</evidence>
<keyword evidence="3" id="KW-0963">Cytoplasm</keyword>
<dbReference type="InterPro" id="IPR043135">
    <property type="entry name" value="Fur_C"/>
</dbReference>
<organism evidence="9 10">
    <name type="scientific">Paenibacillus motobuensis</name>
    <dbReference type="NCBI Taxonomy" id="295324"/>
    <lineage>
        <taxon>Bacteria</taxon>
        <taxon>Bacillati</taxon>
        <taxon>Bacillota</taxon>
        <taxon>Bacilli</taxon>
        <taxon>Bacillales</taxon>
        <taxon>Paenibacillaceae</taxon>
        <taxon>Paenibacillus</taxon>
    </lineage>
</organism>
<dbReference type="InterPro" id="IPR036388">
    <property type="entry name" value="WH-like_DNA-bd_sf"/>
</dbReference>
<evidence type="ECO:0000256" key="1">
    <source>
        <dbReference type="ARBA" id="ARBA00004496"/>
    </source>
</evidence>
<evidence type="ECO:0000256" key="8">
    <source>
        <dbReference type="ARBA" id="ARBA00023163"/>
    </source>
</evidence>
<dbReference type="SUPFAM" id="SSF46785">
    <property type="entry name" value="Winged helix' DNA-binding domain"/>
    <property type="match status" value="1"/>
</dbReference>
<evidence type="ECO:0000256" key="5">
    <source>
        <dbReference type="ARBA" id="ARBA00022833"/>
    </source>
</evidence>
<evidence type="ECO:0000256" key="6">
    <source>
        <dbReference type="ARBA" id="ARBA00023015"/>
    </source>
</evidence>
<evidence type="ECO:0000256" key="7">
    <source>
        <dbReference type="ARBA" id="ARBA00023125"/>
    </source>
</evidence>
<dbReference type="PANTHER" id="PTHR33202:SF1">
    <property type="entry name" value="FERRIC UPTAKE REGULATION PROTEIN"/>
    <property type="match status" value="1"/>
</dbReference>
<dbReference type="PANTHER" id="PTHR33202">
    <property type="entry name" value="ZINC UPTAKE REGULATION PROTEIN"/>
    <property type="match status" value="1"/>
</dbReference>
<evidence type="ECO:0000313" key="9">
    <source>
        <dbReference type="EMBL" id="GAA0376129.1"/>
    </source>
</evidence>
<evidence type="ECO:0000256" key="3">
    <source>
        <dbReference type="ARBA" id="ARBA00022490"/>
    </source>
</evidence>
<keyword evidence="5" id="KW-0862">Zinc</keyword>
<gene>
    <name evidence="9" type="ORF">GCM10008933_04150</name>
</gene>
<dbReference type="Pfam" id="PF01475">
    <property type="entry name" value="FUR"/>
    <property type="match status" value="1"/>
</dbReference>
<accession>A0ABN0XYD9</accession>
<name>A0ABN0XYD9_9BACL</name>
<keyword evidence="10" id="KW-1185">Reference proteome</keyword>
<protein>
    <submittedName>
        <fullName evidence="9">Fur family transcriptional regulator</fullName>
    </submittedName>
</protein>
<dbReference type="Proteomes" id="UP001500340">
    <property type="component" value="Unassembled WGS sequence"/>
</dbReference>
<dbReference type="InterPro" id="IPR036390">
    <property type="entry name" value="WH_DNA-bd_sf"/>
</dbReference>
<reference evidence="9 10" key="1">
    <citation type="journal article" date="2019" name="Int. J. Syst. Evol. Microbiol.">
        <title>The Global Catalogue of Microorganisms (GCM) 10K type strain sequencing project: providing services to taxonomists for standard genome sequencing and annotation.</title>
        <authorList>
            <consortium name="The Broad Institute Genomics Platform"/>
            <consortium name="The Broad Institute Genome Sequencing Center for Infectious Disease"/>
            <person name="Wu L."/>
            <person name="Ma J."/>
        </authorList>
    </citation>
    <scope>NUCLEOTIDE SEQUENCE [LARGE SCALE GENOMIC DNA]</scope>
    <source>
        <strain evidence="9 10">JCM 12774</strain>
    </source>
</reference>
<dbReference type="InterPro" id="IPR002481">
    <property type="entry name" value="FUR"/>
</dbReference>
<dbReference type="Gene3D" id="1.10.10.10">
    <property type="entry name" value="Winged helix-like DNA-binding domain superfamily/Winged helix DNA-binding domain"/>
    <property type="match status" value="1"/>
</dbReference>
<comment type="similarity">
    <text evidence="2">Belongs to the Fur family.</text>
</comment>
<comment type="subcellular location">
    <subcellularLocation>
        <location evidence="1">Cytoplasm</location>
    </subcellularLocation>
</comment>
<keyword evidence="4" id="KW-0678">Repressor</keyword>
<sequence>MKESHSKVKEMLDTMARNGWRVTEQRRTLAQIFADYEGYLSPKDVYNQMSVRYPGMSLDTVYRNLRILSEMGVLEHFYFMEGGLKFKGTCTAHHHHHLICVNCEKTLPFDYCPMGQDPDLPGNYKVLRHRFEVYGICEECQTQGDAESSEQRLGDASRSIHKAH</sequence>
<dbReference type="RefSeq" id="WP_343856861.1">
    <property type="nucleotide sequence ID" value="NZ_BAAACX010000004.1"/>
</dbReference>
<dbReference type="CDD" id="cd07153">
    <property type="entry name" value="Fur_like"/>
    <property type="match status" value="1"/>
</dbReference>
<keyword evidence="8" id="KW-0804">Transcription</keyword>
<dbReference type="EMBL" id="BAAACX010000004">
    <property type="protein sequence ID" value="GAA0376129.1"/>
    <property type="molecule type" value="Genomic_DNA"/>
</dbReference>
<evidence type="ECO:0000256" key="4">
    <source>
        <dbReference type="ARBA" id="ARBA00022491"/>
    </source>
</evidence>
<evidence type="ECO:0000313" key="10">
    <source>
        <dbReference type="Proteomes" id="UP001500340"/>
    </source>
</evidence>